<dbReference type="EnsemblMetazoa" id="CapteT178077">
    <property type="protein sequence ID" value="CapteP178077"/>
    <property type="gene ID" value="CapteG178077"/>
</dbReference>
<sequence>MVGQDFLTLRDFNKAEIEQFLWTANDLKTRIKLNGERYEPLQGKSLALIFQKRSTRTRLSSETGFALLGGKPCFLSPEDIHLGVNECILDSARVLSGFVDIILARVYAQQTLDELAAEGSIPVVSGLSDTYHPLQTLADLLTLQEHFGKLKGLKMAWVGDGNNIIHSLMMGGLPMGVDINIATPKGYECDSVVVKDAVALAEKHGTKLNFTNDPKEAVHKSDVIVTDTWVSMGQEEEAKIRLKAFDGYQVDAKMASLANPDWVFLHCLPRHPEEVSDEVFYDAKRSLVWQEAENRKWTVMSILLHLLKEHIPTTPKPNFEG</sequence>
<dbReference type="GO" id="GO:0016597">
    <property type="term" value="F:amino acid binding"/>
    <property type="evidence" value="ECO:0007669"/>
    <property type="project" value="InterPro"/>
</dbReference>
<keyword evidence="6" id="KW-0028">Amino-acid biosynthesis</keyword>
<dbReference type="Proteomes" id="UP000014760">
    <property type="component" value="Unassembled WGS sequence"/>
</dbReference>
<dbReference type="PROSITE" id="PS00097">
    <property type="entry name" value="CARBAMOYLTRANSFERASE"/>
    <property type="match status" value="1"/>
</dbReference>
<dbReference type="GO" id="GO:0000050">
    <property type="term" value="P:urea cycle"/>
    <property type="evidence" value="ECO:0007669"/>
    <property type="project" value="UniProtKB-UniPathway"/>
</dbReference>
<evidence type="ECO:0000256" key="7">
    <source>
        <dbReference type="ARBA" id="ARBA00022679"/>
    </source>
</evidence>
<evidence type="ECO:0000256" key="6">
    <source>
        <dbReference type="ARBA" id="ARBA00022605"/>
    </source>
</evidence>
<keyword evidence="7 8" id="KW-0808">Transferase</keyword>
<dbReference type="PANTHER" id="PTHR45753">
    <property type="entry name" value="ORNITHINE CARBAMOYLTRANSFERASE, MITOCHONDRIAL"/>
    <property type="match status" value="1"/>
</dbReference>
<evidence type="ECO:0000313" key="12">
    <source>
        <dbReference type="EnsemblMetazoa" id="CapteP178077"/>
    </source>
</evidence>
<gene>
    <name evidence="11" type="ORF">CAPTEDRAFT_178077</name>
</gene>
<comment type="similarity">
    <text evidence="2">Belongs to the aspartate/ornithine carbamoyltransferase superfamily. OTCase family.</text>
</comment>
<evidence type="ECO:0000313" key="11">
    <source>
        <dbReference type="EMBL" id="ELT88040.1"/>
    </source>
</evidence>
<dbReference type="GO" id="GO:0042450">
    <property type="term" value="P:L-arginine biosynthetic process via ornithine"/>
    <property type="evidence" value="ECO:0007669"/>
    <property type="project" value="TreeGrafter"/>
</dbReference>
<organism evidence="11">
    <name type="scientific">Capitella teleta</name>
    <name type="common">Polychaete worm</name>
    <dbReference type="NCBI Taxonomy" id="283909"/>
    <lineage>
        <taxon>Eukaryota</taxon>
        <taxon>Metazoa</taxon>
        <taxon>Spiralia</taxon>
        <taxon>Lophotrochozoa</taxon>
        <taxon>Annelida</taxon>
        <taxon>Polychaeta</taxon>
        <taxon>Sedentaria</taxon>
        <taxon>Scolecida</taxon>
        <taxon>Capitellidae</taxon>
        <taxon>Capitella</taxon>
    </lineage>
</organism>
<dbReference type="InterPro" id="IPR002292">
    <property type="entry name" value="Orn/put_carbamltrans"/>
</dbReference>
<dbReference type="InterPro" id="IPR036901">
    <property type="entry name" value="Asp/Orn_carbamoylTrfase_sf"/>
</dbReference>
<dbReference type="InterPro" id="IPR006131">
    <property type="entry name" value="Asp_carbamoyltransf_Asp/Orn-bd"/>
</dbReference>
<dbReference type="GO" id="GO:0005739">
    <property type="term" value="C:mitochondrion"/>
    <property type="evidence" value="ECO:0007669"/>
    <property type="project" value="TreeGrafter"/>
</dbReference>
<dbReference type="EMBL" id="AMQN01003528">
    <property type="status" value="NOT_ANNOTATED_CDS"/>
    <property type="molecule type" value="Genomic_DNA"/>
</dbReference>
<evidence type="ECO:0000256" key="5">
    <source>
        <dbReference type="ARBA" id="ARBA00022571"/>
    </source>
</evidence>
<dbReference type="Gene3D" id="3.40.50.1370">
    <property type="entry name" value="Aspartate/ornithine carbamoyltransferase"/>
    <property type="match status" value="2"/>
</dbReference>
<evidence type="ECO:0000259" key="10">
    <source>
        <dbReference type="Pfam" id="PF02729"/>
    </source>
</evidence>
<evidence type="ECO:0000259" key="9">
    <source>
        <dbReference type="Pfam" id="PF00185"/>
    </source>
</evidence>
<dbReference type="EMBL" id="KB312025">
    <property type="protein sequence ID" value="ELT88040.1"/>
    <property type="molecule type" value="Genomic_DNA"/>
</dbReference>
<dbReference type="Pfam" id="PF02729">
    <property type="entry name" value="OTCace_N"/>
    <property type="match status" value="1"/>
</dbReference>
<dbReference type="GO" id="GO:0019240">
    <property type="term" value="P:citrulline biosynthetic process"/>
    <property type="evidence" value="ECO:0007669"/>
    <property type="project" value="TreeGrafter"/>
</dbReference>
<evidence type="ECO:0000256" key="8">
    <source>
        <dbReference type="RuleBase" id="RU003634"/>
    </source>
</evidence>
<dbReference type="EC" id="2.1.3.3" evidence="4"/>
<dbReference type="AlphaFoldDB" id="R7T9F5"/>
<protein>
    <recommendedName>
        <fullName evidence="4">ornithine carbamoyltransferase</fullName>
        <ecNumber evidence="4">2.1.3.3</ecNumber>
    </recommendedName>
</protein>
<dbReference type="PRINTS" id="PR00100">
    <property type="entry name" value="AOTCASE"/>
</dbReference>
<feature type="domain" description="Aspartate/ornithine carbamoyltransferase Asp/Orn-binding" evidence="9">
    <location>
        <begin position="151"/>
        <end position="305"/>
    </location>
</feature>
<dbReference type="OMA" id="DGNNVCN"/>
<evidence type="ECO:0000256" key="1">
    <source>
        <dbReference type="ARBA" id="ARBA00004695"/>
    </source>
</evidence>
<dbReference type="OrthoDB" id="10252326at2759"/>
<dbReference type="InterPro" id="IPR006130">
    <property type="entry name" value="Asp/Orn_carbamoylTrfase"/>
</dbReference>
<evidence type="ECO:0000313" key="13">
    <source>
        <dbReference type="Proteomes" id="UP000014760"/>
    </source>
</evidence>
<keyword evidence="13" id="KW-1185">Reference proteome</keyword>
<evidence type="ECO:0000256" key="2">
    <source>
        <dbReference type="ARBA" id="ARBA00007805"/>
    </source>
</evidence>
<proteinExistence type="inferred from homology"/>
<name>R7T9F5_CAPTE</name>
<dbReference type="HOGENOM" id="CLU_043846_3_2_1"/>
<accession>R7T9F5</accession>
<feature type="domain" description="Aspartate/ornithine carbamoyltransferase carbamoyl-P binding" evidence="10">
    <location>
        <begin position="5"/>
        <end position="145"/>
    </location>
</feature>
<reference evidence="11 13" key="2">
    <citation type="journal article" date="2013" name="Nature">
        <title>Insights into bilaterian evolution from three spiralian genomes.</title>
        <authorList>
            <person name="Simakov O."/>
            <person name="Marletaz F."/>
            <person name="Cho S.J."/>
            <person name="Edsinger-Gonzales E."/>
            <person name="Havlak P."/>
            <person name="Hellsten U."/>
            <person name="Kuo D.H."/>
            <person name="Larsson T."/>
            <person name="Lv J."/>
            <person name="Arendt D."/>
            <person name="Savage R."/>
            <person name="Osoegawa K."/>
            <person name="de Jong P."/>
            <person name="Grimwood J."/>
            <person name="Chapman J.A."/>
            <person name="Shapiro H."/>
            <person name="Aerts A."/>
            <person name="Otillar R.P."/>
            <person name="Terry A.Y."/>
            <person name="Boore J.L."/>
            <person name="Grigoriev I.V."/>
            <person name="Lindberg D.R."/>
            <person name="Seaver E.C."/>
            <person name="Weisblat D.A."/>
            <person name="Putnam N.H."/>
            <person name="Rokhsar D.S."/>
        </authorList>
    </citation>
    <scope>NUCLEOTIDE SEQUENCE</scope>
    <source>
        <strain evidence="11 13">I ESC-2004</strain>
    </source>
</reference>
<comment type="subunit">
    <text evidence="3">Homotrimer.</text>
</comment>
<dbReference type="Pfam" id="PF00185">
    <property type="entry name" value="OTCace"/>
    <property type="match status" value="1"/>
</dbReference>
<evidence type="ECO:0000256" key="4">
    <source>
        <dbReference type="ARBA" id="ARBA00013007"/>
    </source>
</evidence>
<comment type="pathway">
    <text evidence="1">Nitrogen metabolism; urea cycle; L-citrulline from L-ornithine and carbamoyl phosphate: step 1/1.</text>
</comment>
<reference evidence="12" key="3">
    <citation type="submission" date="2015-06" db="UniProtKB">
        <authorList>
            <consortium name="EnsemblMetazoa"/>
        </authorList>
    </citation>
    <scope>IDENTIFICATION</scope>
</reference>
<dbReference type="PRINTS" id="PR00102">
    <property type="entry name" value="OTCASE"/>
</dbReference>
<dbReference type="UniPathway" id="UPA00158">
    <property type="reaction ID" value="UER00271"/>
</dbReference>
<dbReference type="FunFam" id="3.40.50.1370:FF:000009">
    <property type="entry name" value="Ornithine carbamoyltransferase, mitochondrial"/>
    <property type="match status" value="1"/>
</dbReference>
<reference evidence="13" key="1">
    <citation type="submission" date="2012-12" db="EMBL/GenBank/DDBJ databases">
        <authorList>
            <person name="Hellsten U."/>
            <person name="Grimwood J."/>
            <person name="Chapman J.A."/>
            <person name="Shapiro H."/>
            <person name="Aerts A."/>
            <person name="Otillar R.P."/>
            <person name="Terry A.Y."/>
            <person name="Boore J.L."/>
            <person name="Simakov O."/>
            <person name="Marletaz F."/>
            <person name="Cho S.-J."/>
            <person name="Edsinger-Gonzales E."/>
            <person name="Havlak P."/>
            <person name="Kuo D.-H."/>
            <person name="Larsson T."/>
            <person name="Lv J."/>
            <person name="Arendt D."/>
            <person name="Savage R."/>
            <person name="Osoegawa K."/>
            <person name="de Jong P."/>
            <person name="Lindberg D.R."/>
            <person name="Seaver E.C."/>
            <person name="Weisblat D.A."/>
            <person name="Putnam N.H."/>
            <person name="Grigoriev I.V."/>
            <person name="Rokhsar D.S."/>
        </authorList>
    </citation>
    <scope>NUCLEOTIDE SEQUENCE</scope>
    <source>
        <strain evidence="13">I ESC-2004</strain>
    </source>
</reference>
<dbReference type="NCBIfam" id="TIGR00658">
    <property type="entry name" value="orni_carb_tr"/>
    <property type="match status" value="1"/>
</dbReference>
<dbReference type="NCBIfam" id="NF001986">
    <property type="entry name" value="PRK00779.1"/>
    <property type="match status" value="1"/>
</dbReference>
<dbReference type="STRING" id="283909.R7T9F5"/>
<dbReference type="SUPFAM" id="SSF53671">
    <property type="entry name" value="Aspartate/ornithine carbamoyltransferase"/>
    <property type="match status" value="1"/>
</dbReference>
<evidence type="ECO:0000256" key="3">
    <source>
        <dbReference type="ARBA" id="ARBA00011233"/>
    </source>
</evidence>
<keyword evidence="5" id="KW-0055">Arginine biosynthesis</keyword>
<dbReference type="GO" id="GO:0004585">
    <property type="term" value="F:ornithine carbamoyltransferase activity"/>
    <property type="evidence" value="ECO:0007669"/>
    <property type="project" value="UniProtKB-EC"/>
</dbReference>
<dbReference type="InterPro" id="IPR006132">
    <property type="entry name" value="Asp/Orn_carbamoyltranf_P-bd"/>
</dbReference>
<dbReference type="PANTHER" id="PTHR45753:SF3">
    <property type="entry name" value="ORNITHINE TRANSCARBAMYLASE, MITOCHONDRIAL"/>
    <property type="match status" value="1"/>
</dbReference>